<dbReference type="InterPro" id="IPR005548">
    <property type="entry name" value="Cell_div_FtsQ/DivIB_C"/>
</dbReference>
<evidence type="ECO:0000313" key="13">
    <source>
        <dbReference type="Proteomes" id="UP001162881"/>
    </source>
</evidence>
<evidence type="ECO:0000313" key="12">
    <source>
        <dbReference type="EMBL" id="MCJ2184623.1"/>
    </source>
</evidence>
<keyword evidence="2 9" id="KW-1003">Cell membrane</keyword>
<organism evidence="12 13">
    <name type="scientific">Novosphingobium organovorum</name>
    <dbReference type="NCBI Taxonomy" id="2930092"/>
    <lineage>
        <taxon>Bacteria</taxon>
        <taxon>Pseudomonadati</taxon>
        <taxon>Pseudomonadota</taxon>
        <taxon>Alphaproteobacteria</taxon>
        <taxon>Sphingomonadales</taxon>
        <taxon>Sphingomonadaceae</taxon>
        <taxon>Novosphingobium</taxon>
    </lineage>
</organism>
<dbReference type="PROSITE" id="PS51779">
    <property type="entry name" value="POTRA"/>
    <property type="match status" value="1"/>
</dbReference>
<dbReference type="Pfam" id="PF08478">
    <property type="entry name" value="POTRA_1"/>
    <property type="match status" value="1"/>
</dbReference>
<evidence type="ECO:0000256" key="6">
    <source>
        <dbReference type="ARBA" id="ARBA00022989"/>
    </source>
</evidence>
<evidence type="ECO:0000256" key="2">
    <source>
        <dbReference type="ARBA" id="ARBA00022475"/>
    </source>
</evidence>
<comment type="caution">
    <text evidence="12">The sequence shown here is derived from an EMBL/GenBank/DDBJ whole genome shotgun (WGS) entry which is preliminary data.</text>
</comment>
<gene>
    <name evidence="9" type="primary">ftsQ</name>
    <name evidence="12" type="ORF">MTR62_18295</name>
</gene>
<dbReference type="HAMAP" id="MF_00911">
    <property type="entry name" value="FtsQ_subfam"/>
    <property type="match status" value="1"/>
</dbReference>
<protein>
    <recommendedName>
        <fullName evidence="9">Cell division protein FtsQ</fullName>
    </recommendedName>
</protein>
<dbReference type="InterPro" id="IPR013685">
    <property type="entry name" value="POTRA_FtsQ_type"/>
</dbReference>
<reference evidence="12" key="1">
    <citation type="submission" date="2022-03" db="EMBL/GenBank/DDBJ databases">
        <title>Identification of a novel bacterium isolated from mangrove sediments.</title>
        <authorList>
            <person name="Pan X."/>
        </authorList>
    </citation>
    <scope>NUCLEOTIDE SEQUENCE</scope>
    <source>
        <strain evidence="12">B1949</strain>
    </source>
</reference>
<dbReference type="InterPro" id="IPR034746">
    <property type="entry name" value="POTRA"/>
</dbReference>
<keyword evidence="13" id="KW-1185">Reference proteome</keyword>
<evidence type="ECO:0000256" key="4">
    <source>
        <dbReference type="ARBA" id="ARBA00022618"/>
    </source>
</evidence>
<proteinExistence type="inferred from homology"/>
<comment type="similarity">
    <text evidence="9">Belongs to the FtsQ/DivIB family. FtsQ subfamily.</text>
</comment>
<keyword evidence="3 9" id="KW-0997">Cell inner membrane</keyword>
<name>A0ABT0BIE0_9SPHN</name>
<feature type="compositionally biased region" description="Basic residues" evidence="10">
    <location>
        <begin position="1"/>
        <end position="13"/>
    </location>
</feature>
<evidence type="ECO:0000256" key="3">
    <source>
        <dbReference type="ARBA" id="ARBA00022519"/>
    </source>
</evidence>
<accession>A0ABT0BIE0</accession>
<feature type="domain" description="POTRA" evidence="11">
    <location>
        <begin position="92"/>
        <end position="160"/>
    </location>
</feature>
<feature type="region of interest" description="Disordered" evidence="10">
    <location>
        <begin position="1"/>
        <end position="24"/>
    </location>
</feature>
<evidence type="ECO:0000256" key="10">
    <source>
        <dbReference type="SAM" id="MobiDB-lite"/>
    </source>
</evidence>
<sequence>MSTTIKRKGRTARKAASAQGNRARMRSAKATGGSAIDMAMGWLPFSERQLQRLFVLIILAAGAGLVWLLASAAGLPVLAEQRFAFISQEAGFKVQHIELRGIKNMNQYAVYERALEQKTRAMPLVDLDALRAQLLALPWVQDARVSRQLPSTLVIDIVERKPIAVLRKADTYALIDETGHELQTIDRKDTRGKLIVSGEGAGQQVLQLQHLLDAAPALKPRVHEAQWVGNRRWNLVFETGQVLALPEGAQPSASALVTFARLDGTNRLIGGKAIAIDMRAPDRVYLRVPDGEPQEVSTKTGAVALASGGGEE</sequence>
<evidence type="ECO:0000256" key="1">
    <source>
        <dbReference type="ARBA" id="ARBA00004370"/>
    </source>
</evidence>
<comment type="function">
    <text evidence="9">Essential cell division protein.</text>
</comment>
<evidence type="ECO:0000256" key="8">
    <source>
        <dbReference type="ARBA" id="ARBA00023306"/>
    </source>
</evidence>
<evidence type="ECO:0000256" key="9">
    <source>
        <dbReference type="HAMAP-Rule" id="MF_00911"/>
    </source>
</evidence>
<feature type="region of interest" description="Disordered" evidence="10">
    <location>
        <begin position="292"/>
        <end position="312"/>
    </location>
</feature>
<dbReference type="PANTHER" id="PTHR35851">
    <property type="entry name" value="CELL DIVISION PROTEIN FTSQ"/>
    <property type="match status" value="1"/>
</dbReference>
<comment type="subcellular location">
    <subcellularLocation>
        <location evidence="9">Cell inner membrane</location>
        <topology evidence="9">Single-pass type II membrane protein</topology>
    </subcellularLocation>
    <subcellularLocation>
        <location evidence="1">Membrane</location>
    </subcellularLocation>
    <text evidence="9">Localizes to the division septum.</text>
</comment>
<dbReference type="PANTHER" id="PTHR35851:SF1">
    <property type="entry name" value="CELL DIVISION PROTEIN FTSQ"/>
    <property type="match status" value="1"/>
</dbReference>
<keyword evidence="5 9" id="KW-0812">Transmembrane</keyword>
<feature type="transmembrane region" description="Helical" evidence="9">
    <location>
        <begin position="53"/>
        <end position="79"/>
    </location>
</feature>
<keyword evidence="4 9" id="KW-0132">Cell division</keyword>
<evidence type="ECO:0000256" key="5">
    <source>
        <dbReference type="ARBA" id="ARBA00022692"/>
    </source>
</evidence>
<evidence type="ECO:0000256" key="7">
    <source>
        <dbReference type="ARBA" id="ARBA00023136"/>
    </source>
</evidence>
<dbReference type="Gene3D" id="3.10.20.310">
    <property type="entry name" value="membrane protein fhac"/>
    <property type="match status" value="1"/>
</dbReference>
<keyword evidence="6 9" id="KW-1133">Transmembrane helix</keyword>
<evidence type="ECO:0000259" key="11">
    <source>
        <dbReference type="PROSITE" id="PS51779"/>
    </source>
</evidence>
<dbReference type="RefSeq" id="WP_244023642.1">
    <property type="nucleotide sequence ID" value="NZ_JALHLF010000122.1"/>
</dbReference>
<dbReference type="InterPro" id="IPR026579">
    <property type="entry name" value="FtsQ"/>
</dbReference>
<dbReference type="Pfam" id="PF03799">
    <property type="entry name" value="FtsQ_DivIB_C"/>
    <property type="match status" value="1"/>
</dbReference>
<keyword evidence="8 9" id="KW-0131">Cell cycle</keyword>
<dbReference type="Proteomes" id="UP001162881">
    <property type="component" value="Unassembled WGS sequence"/>
</dbReference>
<dbReference type="EMBL" id="JALHLF010000122">
    <property type="protein sequence ID" value="MCJ2184623.1"/>
    <property type="molecule type" value="Genomic_DNA"/>
</dbReference>
<keyword evidence="7 9" id="KW-0472">Membrane</keyword>